<protein>
    <recommendedName>
        <fullName evidence="2">Terminase-like family</fullName>
    </recommendedName>
</protein>
<evidence type="ECO:0000313" key="1">
    <source>
        <dbReference type="EMBL" id="CAB5214211.1"/>
    </source>
</evidence>
<proteinExistence type="predicted"/>
<sequence>MEEVIEVELDYQPRDVFLPFHERTERWAVIVAHRRCGKTVACINDLIYRAIMEGKEDGRYAYLAPYYAQAKSIAFDYLMKFSAPVRANHNVSELWVELVNGARIRLFGADNPDAMRGLYLDGVVLDEYADMKPSIWGAVIRPLLADRGGFATFIGTPKGHNQFWDVYNNATKEDTWYVKTLRASQTHLLPESELIDAAKMMSQDQYLQEFECDFESAIVGAYYGKELRQLTDQGRITDVEYDPMFKVHTAWDLGYSDDTAIWWFQVIHGEIRMLDYHSSNGQPVAFYAGIIEAREHSRGYVYGTHYLPHDARAKTLASNRSIIEQLSDKIDISQMKIVPSLSLQDGIQATRLALMRSWFDHKCEEGIECLRQYQREYNEDTKAFKDKPKHDWTSHGADAFRMLSIAWKEEAKIVTKDDPIKGVFVGETDVSLNDLWKATPKQTIGRI</sequence>
<gene>
    <name evidence="1" type="ORF">UFOVP193_38</name>
</gene>
<dbReference type="Gene3D" id="3.40.50.300">
    <property type="entry name" value="P-loop containing nucleotide triphosphate hydrolases"/>
    <property type="match status" value="1"/>
</dbReference>
<evidence type="ECO:0008006" key="2">
    <source>
        <dbReference type="Google" id="ProtNLM"/>
    </source>
</evidence>
<dbReference type="Gene3D" id="3.30.420.280">
    <property type="match status" value="1"/>
</dbReference>
<dbReference type="InterPro" id="IPR027417">
    <property type="entry name" value="P-loop_NTPase"/>
</dbReference>
<reference evidence="1" key="1">
    <citation type="submission" date="2020-05" db="EMBL/GenBank/DDBJ databases">
        <authorList>
            <person name="Chiriac C."/>
            <person name="Salcher M."/>
            <person name="Ghai R."/>
            <person name="Kavagutti S V."/>
        </authorList>
    </citation>
    <scope>NUCLEOTIDE SEQUENCE</scope>
</reference>
<accession>A0A6J7WJY8</accession>
<dbReference type="EMBL" id="LR798240">
    <property type="protein sequence ID" value="CAB5214211.1"/>
    <property type="molecule type" value="Genomic_DNA"/>
</dbReference>
<organism evidence="1">
    <name type="scientific">uncultured Caudovirales phage</name>
    <dbReference type="NCBI Taxonomy" id="2100421"/>
    <lineage>
        <taxon>Viruses</taxon>
        <taxon>Duplodnaviria</taxon>
        <taxon>Heunggongvirae</taxon>
        <taxon>Uroviricota</taxon>
        <taxon>Caudoviricetes</taxon>
        <taxon>Peduoviridae</taxon>
        <taxon>Maltschvirus</taxon>
        <taxon>Maltschvirus maltsch</taxon>
    </lineage>
</organism>
<name>A0A6J7WJY8_9CAUD</name>